<dbReference type="Proteomes" id="UP001162031">
    <property type="component" value="Unassembled WGS sequence"/>
</dbReference>
<evidence type="ECO:0000256" key="1">
    <source>
        <dbReference type="ARBA" id="ARBA00004123"/>
    </source>
</evidence>
<evidence type="ECO:0000256" key="5">
    <source>
        <dbReference type="ARBA" id="ARBA00023159"/>
    </source>
</evidence>
<keyword evidence="3" id="KW-0597">Phosphoprotein</keyword>
<protein>
    <recommendedName>
        <fullName evidence="9">Transcription elongation factor Eaf N-terminal domain-containing protein</fullName>
    </recommendedName>
</protein>
<comment type="similarity">
    <text evidence="2">Belongs to the EAF family.</text>
</comment>
<evidence type="ECO:0000259" key="9">
    <source>
        <dbReference type="Pfam" id="PF09816"/>
    </source>
</evidence>
<keyword evidence="7" id="KW-0539">Nucleus</keyword>
<reference evidence="10" key="1">
    <citation type="submission" date="2022-12" db="EMBL/GenBank/DDBJ databases">
        <authorList>
            <person name="Webb A."/>
        </authorList>
    </citation>
    <scope>NUCLEOTIDE SEQUENCE</scope>
    <source>
        <strain evidence="10">Hp1</strain>
    </source>
</reference>
<dbReference type="GO" id="GO:0003711">
    <property type="term" value="F:transcription elongation factor activity"/>
    <property type="evidence" value="ECO:0007669"/>
    <property type="project" value="TreeGrafter"/>
</dbReference>
<sequence>MSRAPTPLDDHEYPVALGESLVEPIDDGPSRQQSSDEVFASFGYEFQPASVDKRTPGLVCVDASSSVQVLMGSSTGAAGGVSFRGKVLEHKETDCLLLFDGSRFRLERCRFSCMQLRHVRVSASRRRGTCQRDEEKSNGKTSTTTITATGTGASAGAETAPMSKHEGTCVASTTAMPAATAKRPVRRSQRRVSAGQANASDAVKQPRSRPKRSLKVATAAAPGKKTRKRDVGRGK</sequence>
<dbReference type="InterPro" id="IPR019194">
    <property type="entry name" value="Tscrpt_elong_fac_Eaf_N"/>
</dbReference>
<proteinExistence type="inferred from homology"/>
<evidence type="ECO:0000256" key="2">
    <source>
        <dbReference type="ARBA" id="ARBA00007798"/>
    </source>
</evidence>
<evidence type="ECO:0000313" key="10">
    <source>
        <dbReference type="EMBL" id="CAI5731506.1"/>
    </source>
</evidence>
<dbReference type="InterPro" id="IPR027093">
    <property type="entry name" value="EAF_fam"/>
</dbReference>
<comment type="caution">
    <text evidence="10">The sequence shown here is derived from an EMBL/GenBank/DDBJ whole genome shotgun (WGS) entry which is preliminary data.</text>
</comment>
<evidence type="ECO:0000256" key="6">
    <source>
        <dbReference type="ARBA" id="ARBA00023163"/>
    </source>
</evidence>
<keyword evidence="4" id="KW-0805">Transcription regulation</keyword>
<dbReference type="GO" id="GO:0006368">
    <property type="term" value="P:transcription elongation by RNA polymerase II"/>
    <property type="evidence" value="ECO:0007669"/>
    <property type="project" value="InterPro"/>
</dbReference>
<evidence type="ECO:0000256" key="3">
    <source>
        <dbReference type="ARBA" id="ARBA00022553"/>
    </source>
</evidence>
<evidence type="ECO:0000256" key="4">
    <source>
        <dbReference type="ARBA" id="ARBA00023015"/>
    </source>
</evidence>
<evidence type="ECO:0000256" key="8">
    <source>
        <dbReference type="SAM" id="MobiDB-lite"/>
    </source>
</evidence>
<keyword evidence="11" id="KW-1185">Reference proteome</keyword>
<organism evidence="10 11">
    <name type="scientific">Hyaloperonospora brassicae</name>
    <name type="common">Brassica downy mildew</name>
    <name type="synonym">Peronospora brassicae</name>
    <dbReference type="NCBI Taxonomy" id="162125"/>
    <lineage>
        <taxon>Eukaryota</taxon>
        <taxon>Sar</taxon>
        <taxon>Stramenopiles</taxon>
        <taxon>Oomycota</taxon>
        <taxon>Peronosporomycetes</taxon>
        <taxon>Peronosporales</taxon>
        <taxon>Peronosporaceae</taxon>
        <taxon>Hyaloperonospora</taxon>
    </lineage>
</organism>
<feature type="region of interest" description="Disordered" evidence="8">
    <location>
        <begin position="125"/>
        <end position="235"/>
    </location>
</feature>
<feature type="compositionally biased region" description="Low complexity" evidence="8">
    <location>
        <begin position="141"/>
        <end position="160"/>
    </location>
</feature>
<dbReference type="PANTHER" id="PTHR15970:SF2">
    <property type="entry name" value="ELL-ASSOCIATED FACTOR EAF"/>
    <property type="match status" value="1"/>
</dbReference>
<dbReference type="PANTHER" id="PTHR15970">
    <property type="entry name" value="ELL-ASSOCIATED FACTOR EAF"/>
    <property type="match status" value="1"/>
</dbReference>
<keyword evidence="5" id="KW-0010">Activator</keyword>
<keyword evidence="6" id="KW-0804">Transcription</keyword>
<comment type="subcellular location">
    <subcellularLocation>
        <location evidence="1">Nucleus</location>
    </subcellularLocation>
</comment>
<dbReference type="AlphaFoldDB" id="A0AAV0U3E9"/>
<dbReference type="EMBL" id="CANTFL010001106">
    <property type="protein sequence ID" value="CAI5731506.1"/>
    <property type="molecule type" value="Genomic_DNA"/>
</dbReference>
<evidence type="ECO:0000256" key="7">
    <source>
        <dbReference type="ARBA" id="ARBA00023242"/>
    </source>
</evidence>
<gene>
    <name evidence="10" type="ORF">HBR001_LOCUS5213</name>
</gene>
<accession>A0AAV0U3E9</accession>
<dbReference type="GO" id="GO:0032783">
    <property type="term" value="C:super elongation complex"/>
    <property type="evidence" value="ECO:0007669"/>
    <property type="project" value="InterPro"/>
</dbReference>
<feature type="domain" description="Transcription elongation factor Eaf N-terminal" evidence="9">
    <location>
        <begin position="13"/>
        <end position="120"/>
    </location>
</feature>
<name>A0AAV0U3E9_HYABA</name>
<evidence type="ECO:0000313" key="11">
    <source>
        <dbReference type="Proteomes" id="UP001162031"/>
    </source>
</evidence>
<dbReference type="Pfam" id="PF09816">
    <property type="entry name" value="EAF"/>
    <property type="match status" value="1"/>
</dbReference>